<name>A0A3D9T3T0_9ACTN</name>
<dbReference type="Proteomes" id="UP000256661">
    <property type="component" value="Unassembled WGS sequence"/>
</dbReference>
<keyword evidence="5 6" id="KW-0720">Serine protease</keyword>
<dbReference type="PRINTS" id="PR00839">
    <property type="entry name" value="V8PROTEASE"/>
</dbReference>
<keyword evidence="10" id="KW-1185">Reference proteome</keyword>
<dbReference type="PANTHER" id="PTHR15462">
    <property type="entry name" value="SERINE PROTEASE"/>
    <property type="match status" value="1"/>
</dbReference>
<evidence type="ECO:0000256" key="2">
    <source>
        <dbReference type="ARBA" id="ARBA00022670"/>
    </source>
</evidence>
<comment type="similarity">
    <text evidence="1 6">Belongs to the peptidase S1B family.</text>
</comment>
<dbReference type="PANTHER" id="PTHR15462:SF8">
    <property type="entry name" value="SERINE PROTEASE"/>
    <property type="match status" value="1"/>
</dbReference>
<evidence type="ECO:0000259" key="8">
    <source>
        <dbReference type="Pfam" id="PF00089"/>
    </source>
</evidence>
<evidence type="ECO:0000313" key="9">
    <source>
        <dbReference type="EMBL" id="REE99905.1"/>
    </source>
</evidence>
<gene>
    <name evidence="9" type="ORF">DFJ69_5422</name>
</gene>
<dbReference type="Gene3D" id="2.40.10.10">
    <property type="entry name" value="Trypsin-like serine proteases"/>
    <property type="match status" value="2"/>
</dbReference>
<keyword evidence="2 6" id="KW-0645">Protease</keyword>
<dbReference type="InterPro" id="IPR001254">
    <property type="entry name" value="Trypsin_dom"/>
</dbReference>
<dbReference type="InterPro" id="IPR009003">
    <property type="entry name" value="Peptidase_S1_PA"/>
</dbReference>
<feature type="domain" description="Peptidase S1" evidence="8">
    <location>
        <begin position="153"/>
        <end position="275"/>
    </location>
</feature>
<keyword evidence="4 6" id="KW-0378">Hydrolase</keyword>
<dbReference type="GO" id="GO:0004252">
    <property type="term" value="F:serine-type endopeptidase activity"/>
    <property type="evidence" value="ECO:0007669"/>
    <property type="project" value="InterPro"/>
</dbReference>
<evidence type="ECO:0000313" key="10">
    <source>
        <dbReference type="Proteomes" id="UP000256661"/>
    </source>
</evidence>
<sequence>MDEFLNGVVKRGRRGRRGKAAATAAAIVLGVGTVGVPAADAAPRSASPASRIFQVRDPSAPVSRFKNGRTVVGRASEAPRAATGTLPAARGTGRRAHSRGVVFTRTFPENVRMLDDGGLRPTSIIGPDGRTPVTTGTTTYPYRASGRLTFVAPNGITYGCTAFLYDDNTVATAGQCVHYQGWNTNFVFWPGQNGASTPYGSCGWLSAHVPAGFPDPEYDYGAVKLDCTIGNTTGWLGLRFQSASYNGTQVNIAGYPTDRPTGTMWQMSGPIAASTVRQLFYSIDVTGGQNGSAVQMPGCGGYCAIAVHAYGLYGGSPYNRGTRITDSAFNNYTFWAL</sequence>
<proteinExistence type="inferred from homology"/>
<keyword evidence="3" id="KW-0732">Signal</keyword>
<dbReference type="InterPro" id="IPR043504">
    <property type="entry name" value="Peptidase_S1_PA_chymotrypsin"/>
</dbReference>
<accession>A0A3D9T3T0</accession>
<evidence type="ECO:0000256" key="4">
    <source>
        <dbReference type="ARBA" id="ARBA00022801"/>
    </source>
</evidence>
<dbReference type="InterPro" id="IPR050966">
    <property type="entry name" value="Glutamyl_endopeptidase"/>
</dbReference>
<dbReference type="InterPro" id="IPR008256">
    <property type="entry name" value="Peptidase_S1B"/>
</dbReference>
<feature type="region of interest" description="Disordered" evidence="7">
    <location>
        <begin position="118"/>
        <end position="138"/>
    </location>
</feature>
<evidence type="ECO:0000256" key="5">
    <source>
        <dbReference type="ARBA" id="ARBA00022825"/>
    </source>
</evidence>
<dbReference type="EMBL" id="QTTT01000001">
    <property type="protein sequence ID" value="REE99905.1"/>
    <property type="molecule type" value="Genomic_DNA"/>
</dbReference>
<feature type="region of interest" description="Disordered" evidence="7">
    <location>
        <begin position="76"/>
        <end position="95"/>
    </location>
</feature>
<dbReference type="Pfam" id="PF00089">
    <property type="entry name" value="Trypsin"/>
    <property type="match status" value="1"/>
</dbReference>
<evidence type="ECO:0000256" key="7">
    <source>
        <dbReference type="SAM" id="MobiDB-lite"/>
    </source>
</evidence>
<reference evidence="9 10" key="1">
    <citation type="submission" date="2018-08" db="EMBL/GenBank/DDBJ databases">
        <title>Sequencing the genomes of 1000 actinobacteria strains.</title>
        <authorList>
            <person name="Klenk H.-P."/>
        </authorList>
    </citation>
    <scope>NUCLEOTIDE SEQUENCE [LARGE SCALE GENOMIC DNA]</scope>
    <source>
        <strain evidence="9 10">DSM 43927</strain>
    </source>
</reference>
<comment type="caution">
    <text evidence="9">The sequence shown here is derived from an EMBL/GenBank/DDBJ whole genome shotgun (WGS) entry which is preliminary data.</text>
</comment>
<dbReference type="AlphaFoldDB" id="A0A3D9T3T0"/>
<dbReference type="SUPFAM" id="SSF50494">
    <property type="entry name" value="Trypsin-like serine proteases"/>
    <property type="match status" value="1"/>
</dbReference>
<organism evidence="9 10">
    <name type="scientific">Thermomonospora umbrina</name>
    <dbReference type="NCBI Taxonomy" id="111806"/>
    <lineage>
        <taxon>Bacteria</taxon>
        <taxon>Bacillati</taxon>
        <taxon>Actinomycetota</taxon>
        <taxon>Actinomycetes</taxon>
        <taxon>Streptosporangiales</taxon>
        <taxon>Thermomonosporaceae</taxon>
        <taxon>Thermomonospora</taxon>
    </lineage>
</organism>
<evidence type="ECO:0000256" key="1">
    <source>
        <dbReference type="ARBA" id="ARBA00008764"/>
    </source>
</evidence>
<feature type="compositionally biased region" description="Low complexity" evidence="7">
    <location>
        <begin position="129"/>
        <end position="138"/>
    </location>
</feature>
<dbReference type="EC" id="3.4.21.-" evidence="6"/>
<dbReference type="GO" id="GO:0006508">
    <property type="term" value="P:proteolysis"/>
    <property type="evidence" value="ECO:0007669"/>
    <property type="project" value="UniProtKB-KW"/>
</dbReference>
<evidence type="ECO:0000256" key="3">
    <source>
        <dbReference type="ARBA" id="ARBA00022729"/>
    </source>
</evidence>
<dbReference type="RefSeq" id="WP_170177784.1">
    <property type="nucleotide sequence ID" value="NZ_QTTT01000001.1"/>
</dbReference>
<evidence type="ECO:0000256" key="6">
    <source>
        <dbReference type="RuleBase" id="RU004296"/>
    </source>
</evidence>
<protein>
    <recommendedName>
        <fullName evidence="6">Serine protease</fullName>
        <ecNumber evidence="6">3.4.21.-</ecNumber>
    </recommendedName>
</protein>